<feature type="region of interest" description="Disordered" evidence="2">
    <location>
        <begin position="1117"/>
        <end position="1144"/>
    </location>
</feature>
<feature type="compositionally biased region" description="Polar residues" evidence="2">
    <location>
        <begin position="1360"/>
        <end position="1372"/>
    </location>
</feature>
<feature type="region of interest" description="Disordered" evidence="2">
    <location>
        <begin position="1347"/>
        <end position="1380"/>
    </location>
</feature>
<dbReference type="SMART" id="SM00191">
    <property type="entry name" value="Int_alpha"/>
    <property type="match status" value="5"/>
</dbReference>
<proteinExistence type="predicted"/>
<organism evidence="3 4">
    <name type="scientific">Cyclostephanos tholiformis</name>
    <dbReference type="NCBI Taxonomy" id="382380"/>
    <lineage>
        <taxon>Eukaryota</taxon>
        <taxon>Sar</taxon>
        <taxon>Stramenopiles</taxon>
        <taxon>Ochrophyta</taxon>
        <taxon>Bacillariophyta</taxon>
        <taxon>Coscinodiscophyceae</taxon>
        <taxon>Thalassiosirophycidae</taxon>
        <taxon>Stephanodiscales</taxon>
        <taxon>Stephanodiscaceae</taxon>
        <taxon>Cyclostephanos</taxon>
    </lineage>
</organism>
<feature type="region of interest" description="Disordered" evidence="2">
    <location>
        <begin position="1267"/>
        <end position="1291"/>
    </location>
</feature>
<dbReference type="Proteomes" id="UP001530377">
    <property type="component" value="Unassembled WGS sequence"/>
</dbReference>
<feature type="compositionally biased region" description="Basic and acidic residues" evidence="2">
    <location>
        <begin position="80"/>
        <end position="90"/>
    </location>
</feature>
<feature type="compositionally biased region" description="Low complexity" evidence="2">
    <location>
        <begin position="219"/>
        <end position="234"/>
    </location>
</feature>
<feature type="compositionally biased region" description="Polar residues" evidence="2">
    <location>
        <begin position="60"/>
        <end position="78"/>
    </location>
</feature>
<protein>
    <submittedName>
        <fullName evidence="3">Uncharacterized protein</fullName>
    </submittedName>
</protein>
<evidence type="ECO:0000256" key="2">
    <source>
        <dbReference type="SAM" id="MobiDB-lite"/>
    </source>
</evidence>
<feature type="compositionally biased region" description="Polar residues" evidence="2">
    <location>
        <begin position="1070"/>
        <end position="1085"/>
    </location>
</feature>
<evidence type="ECO:0000313" key="3">
    <source>
        <dbReference type="EMBL" id="KAL3817022.1"/>
    </source>
</evidence>
<dbReference type="EMBL" id="JALLPB020000121">
    <property type="protein sequence ID" value="KAL3817022.1"/>
    <property type="molecule type" value="Genomic_DNA"/>
</dbReference>
<dbReference type="PANTHER" id="PTHR36220:SF1">
    <property type="entry name" value="GAMMA TUBULIN COMPLEX COMPONENT C-TERMINAL DOMAIN-CONTAINING PROTEIN"/>
    <property type="match status" value="1"/>
</dbReference>
<dbReference type="PANTHER" id="PTHR36220">
    <property type="entry name" value="UNNAMED PRODUCT"/>
    <property type="match status" value="1"/>
</dbReference>
<feature type="compositionally biased region" description="Basic and acidic residues" evidence="2">
    <location>
        <begin position="165"/>
        <end position="192"/>
    </location>
</feature>
<feature type="compositionally biased region" description="Gly residues" evidence="2">
    <location>
        <begin position="1"/>
        <end position="12"/>
    </location>
</feature>
<keyword evidence="4" id="KW-1185">Reference proteome</keyword>
<feature type="region of interest" description="Disordered" evidence="2">
    <location>
        <begin position="750"/>
        <end position="828"/>
    </location>
</feature>
<dbReference type="SUPFAM" id="SSF101908">
    <property type="entry name" value="Putative isomerase YbhE"/>
    <property type="match status" value="1"/>
</dbReference>
<reference evidence="3 4" key="1">
    <citation type="submission" date="2024-10" db="EMBL/GenBank/DDBJ databases">
        <title>Updated reference genomes for cyclostephanoid diatoms.</title>
        <authorList>
            <person name="Roberts W.R."/>
            <person name="Alverson A.J."/>
        </authorList>
    </citation>
    <scope>NUCLEOTIDE SEQUENCE [LARGE SCALE GENOMIC DNA]</scope>
    <source>
        <strain evidence="3 4">AJA228-03</strain>
    </source>
</reference>
<name>A0ABD3RXS2_9STRA</name>
<feature type="region of interest" description="Disordered" evidence="2">
    <location>
        <begin position="1749"/>
        <end position="1775"/>
    </location>
</feature>
<feature type="compositionally biased region" description="Low complexity" evidence="2">
    <location>
        <begin position="753"/>
        <end position="805"/>
    </location>
</feature>
<feature type="region of interest" description="Disordered" evidence="2">
    <location>
        <begin position="1"/>
        <end position="103"/>
    </location>
</feature>
<feature type="compositionally biased region" description="Basic and acidic residues" evidence="2">
    <location>
        <begin position="683"/>
        <end position="694"/>
    </location>
</feature>
<feature type="region of interest" description="Disordered" evidence="2">
    <location>
        <begin position="1565"/>
        <end position="1604"/>
    </location>
</feature>
<evidence type="ECO:0000313" key="4">
    <source>
        <dbReference type="Proteomes" id="UP001530377"/>
    </source>
</evidence>
<feature type="region of interest" description="Disordered" evidence="2">
    <location>
        <begin position="841"/>
        <end position="942"/>
    </location>
</feature>
<feature type="region of interest" description="Disordered" evidence="2">
    <location>
        <begin position="536"/>
        <end position="557"/>
    </location>
</feature>
<comment type="caution">
    <text evidence="3">The sequence shown here is derived from an EMBL/GenBank/DDBJ whole genome shotgun (WGS) entry which is preliminary data.</text>
</comment>
<sequence length="2164" mass="234588">MKQDGGGSGGDGSSDPPNADLSRRDSGGFFSWNRSHGMQVQEQRQQQQQQQQQVPHGPIQQMTMPHQQLQRNHSQPSYPTEEKHEDDHHVSPTPFRPMQPREFSLGGNLQRYRTLSMSGGQPLQLPLTLPADVGGSSGTTSVLGGLVAAIHSRVSKMGSPGTGHDNVDSGNAEKAHPHHDVDLHGGDRDRKRNPAATSENRLVETNIEPPRPALARQLSSVSSRRSSIESKSIVPIVEEDNSADDSSPSSSRFFQNNMREDYVDASGEESEEKAVSFLQRLQQQQQSKQYSQASFSLESLGSINLLPSPQTPDNIIADVAASSDSLIVFENVEEEEVAEKSGKEVAVGPARLSSFNLSKKRPAEVLTTICEDITSPSRREITTTTPISISTISPNEAKPSAATDTATARFGRLLQECRDLAETCDEAGSETPSLPSSGMNSLLQMKTAAAKAAASNLPVSFLQREIDTSNDDTMKMMRESQLTMDPALFFSTGGNGDSYCGSMNFQPSALGRKLSNVKPSTNSSSFERLEVLTKVETSNVDKSSERRPTSQRTLHSRSLMSDLSLGVDLMYGDNIDEETSAMRLQEDDETASSESAEYKLSDLEKFKSVPSVSDLSEHPEKMIQIEVEHKKEKVVTEESHPAILVNEMNEANTHGRPFRSQEMVSPRTYSWLKYTTNSDNEDSLGKKSTPEKSMETMGVPKTKKSPLENDELIFPENSIENASNHSTEFSEVGGDGLLVGFGRRPKAVHIEDSSISSSDSSSSSGSGDSSSYGSGSSRSGSSGSESSGSEISSGESSTSSEDSSSFPALARHGLHITQRRDSDVVSELSFGGASALMALQAMKSPVSRNGTPTSEDGTQDESGISAPSLSSMGTSIKSSPENQNQKINAGDTKETQRSIKYRPRLPPPEQTRLAMNRDRSRRASSGSRDPTRSSNMDPFLEKLDELSESNASFLDDVSSILEPNKAVQTFLSKPASSDCSSNFSSQCGHEFEEETVQKFLVSSDCASSRTSQKSHDSFLKSSITSDPSKVKYSTFKYMSSSFPAQPFASTDQVKNANSLKSNNAKHSPHSKSLSTLSREQKNSNASIGSGSIYSDIVARAIALKSSGVSNTSVFSGSSISTSTSLSHHRKQQSLTLGGGGQHAGIKTTESFRSIHKEGANSIALIAQTSTAVLANEDITTVDSKHQSMQQGSGESPLENINHNMNDDLSSMSSVVSRARNPSRDIPIIASPTRSVVNIGASSTISSAQNPPEENVEKMTQHRLMSESVEVSGEADKGSKHEMSGSQTENALLSVDDVKKKTSMMGPNAVSRLSMKSGDDISFAYEDFPTNRRSTSFRTLPTNLEIDSKKPWKTAPRETSVGKSSNCDSQSSRGLKLEEDTEFQQPLVESGSDGSVELFESSLKKMGLYEELSVSDKDEDCHSTASYRKLKLEQDTEYQQPLVASGSDESVELFKSSLKRMGLYEELSTSDKDEVCHSTVNEHPEVLISSQHDTVSANTDEYGNYSEKNTRSSLKDVATAAQEMADLLRSSIISRQLTMNDNSSSHSSERSETSLIKELKSFQKSYEMTKRSDSHCAGGKENMSDDGDNSHRSASELRSSLGSDNHEFEHELSGIKRSVNDIFLIKSPDEESLQSENNINAMLKTFKKRGSAIYGDSTVDYTPDQIFQQDTMMDKISMSSSASPLSIEHANDEDIARNSNHLGTTRKSLCCQRGVNCQKSRPCCTSVIVVVVVITIVIGIAVNQLMKKNPTQPSQLEPKPPTEAKSPTSLPTLQPPNWMQVAGDLVGESSGDEAGFSVSASKDGKRVIIGARRNQKDEMKNRGAARIYQLDDVTGSYVPIWDIYGEAAGDQCGFSVSMSRNGKRIAVGSIGSDKNGKNSGQVRIYDENELTKTWILVFEMLGEQETALFGTSVSLSQDGSNIAIGAPYHSEGGDMTKSGRSYVYREVQESEWIQVGHRFSGTSSNELFGWSVSFSPNAQFVAVGAPRLEGSLESGYVKVFSFEGSVWLEHGEPISMGVPGDRFGLSVSLAGDDMLQRVAIGAPGVSFNGDGSGLAAIYERNGKGWHRFGDDLLGDGVDDKFGYYVTMTPNADRILIGAPNKKLDNVRVGQVRVFEVNSDGFKSAGEMHGLVTENFGISVSISYNGMFAFVGASNHNLVRVYAGEN</sequence>
<dbReference type="InterPro" id="IPR013519">
    <property type="entry name" value="Int_alpha_beta-p"/>
</dbReference>
<feature type="region of interest" description="Disordered" evidence="2">
    <location>
        <begin position="155"/>
        <end position="256"/>
    </location>
</feature>
<evidence type="ECO:0000256" key="1">
    <source>
        <dbReference type="PROSITE-ProRule" id="PRU00803"/>
    </source>
</evidence>
<accession>A0ABD3RXS2</accession>
<gene>
    <name evidence="3" type="ORF">ACHAXA_002934</name>
</gene>
<feature type="repeat" description="FG-GAP" evidence="1">
    <location>
        <begin position="1894"/>
        <end position="1952"/>
    </location>
</feature>
<feature type="compositionally biased region" description="Basic and acidic residues" evidence="2">
    <location>
        <begin position="1273"/>
        <end position="1282"/>
    </location>
</feature>
<feature type="compositionally biased region" description="Low complexity" evidence="2">
    <location>
        <begin position="39"/>
        <end position="53"/>
    </location>
</feature>
<feature type="region of interest" description="Disordered" evidence="2">
    <location>
        <begin position="676"/>
        <end position="710"/>
    </location>
</feature>
<dbReference type="PROSITE" id="PS51470">
    <property type="entry name" value="FG_GAP"/>
    <property type="match status" value="1"/>
</dbReference>
<feature type="compositionally biased region" description="Polar residues" evidence="2">
    <location>
        <begin position="846"/>
        <end position="887"/>
    </location>
</feature>
<feature type="region of interest" description="Disordered" evidence="2">
    <location>
        <begin position="1059"/>
        <end position="1085"/>
    </location>
</feature>
<feature type="compositionally biased region" description="Polar residues" evidence="2">
    <location>
        <begin position="1764"/>
        <end position="1775"/>
    </location>
</feature>